<sequence length="269" mass="30447">MEGKKGKLFSHTARNPGTRDGLGSAQTYCCSSAEPPAVARTEGGDRGSAGHSYYQNSKGTDGTKDGHKMNCHIVELPELWKTPQIQTIDVPQSITDASFLKHPDLATCQERYLCGITKVWNVNYLRVLMKRQYMHMIQRNSQKPGVLTHHRSRLGSRPLRRQPHPCTAWRHQLDREDSGPSNTAAAPAPAKQHSLWRPLRNKGGLKTGYVSKTRYKSLKIFRKTGRLFMKSVSTNDFESYMNEDKKEESLSKCMQSMSIEEQGEHRMSP</sequence>
<feature type="region of interest" description="Disordered" evidence="2">
    <location>
        <begin position="172"/>
        <end position="193"/>
    </location>
</feature>
<accession>A0A833YS36</accession>
<dbReference type="EMBL" id="JABVXQ010000013">
    <property type="protein sequence ID" value="KAF6081105.1"/>
    <property type="molecule type" value="Genomic_DNA"/>
</dbReference>
<feature type="region of interest" description="Disordered" evidence="2">
    <location>
        <begin position="1"/>
        <end position="24"/>
    </location>
</feature>
<dbReference type="Pfam" id="PF15107">
    <property type="entry name" value="FAM216B"/>
    <property type="match status" value="1"/>
</dbReference>
<dbReference type="PANTHER" id="PTHR16476:SF1">
    <property type="entry name" value="PROTEIN FAM216A"/>
    <property type="match status" value="1"/>
</dbReference>
<dbReference type="Proteomes" id="UP000664940">
    <property type="component" value="Unassembled WGS sequence"/>
</dbReference>
<proteinExistence type="inferred from homology"/>
<comment type="caution">
    <text evidence="3">The sequence shown here is derived from an EMBL/GenBank/DDBJ whole genome shotgun (WGS) entry which is preliminary data.</text>
</comment>
<evidence type="ECO:0000313" key="4">
    <source>
        <dbReference type="Proteomes" id="UP000664940"/>
    </source>
</evidence>
<organism evidence="3 4">
    <name type="scientific">Phyllostomus discolor</name>
    <name type="common">pale spear-nosed bat</name>
    <dbReference type="NCBI Taxonomy" id="89673"/>
    <lineage>
        <taxon>Eukaryota</taxon>
        <taxon>Metazoa</taxon>
        <taxon>Chordata</taxon>
        <taxon>Craniata</taxon>
        <taxon>Vertebrata</taxon>
        <taxon>Euteleostomi</taxon>
        <taxon>Mammalia</taxon>
        <taxon>Eutheria</taxon>
        <taxon>Laurasiatheria</taxon>
        <taxon>Chiroptera</taxon>
        <taxon>Yangochiroptera</taxon>
        <taxon>Phyllostomidae</taxon>
        <taxon>Phyllostominae</taxon>
        <taxon>Phyllostomus</taxon>
    </lineage>
</organism>
<dbReference type="PANTHER" id="PTHR16476">
    <property type="entry name" value="FAMILY WITH SEQUENCE SIMILARITY 216 MEMBER A"/>
    <property type="match status" value="1"/>
</dbReference>
<feature type="region of interest" description="Disordered" evidence="2">
    <location>
        <begin position="241"/>
        <end position="269"/>
    </location>
</feature>
<feature type="region of interest" description="Disordered" evidence="2">
    <location>
        <begin position="39"/>
        <end position="66"/>
    </location>
</feature>
<dbReference type="AlphaFoldDB" id="A0A833YS36"/>
<dbReference type="InterPro" id="IPR029373">
    <property type="entry name" value="FAM216"/>
</dbReference>
<name>A0A833YS36_9CHIR</name>
<evidence type="ECO:0000256" key="2">
    <source>
        <dbReference type="SAM" id="MobiDB-lite"/>
    </source>
</evidence>
<evidence type="ECO:0000256" key="1">
    <source>
        <dbReference type="ARBA" id="ARBA00008615"/>
    </source>
</evidence>
<protein>
    <submittedName>
        <fullName evidence="3">Family with sequence similarity 216 member A</fullName>
    </submittedName>
</protein>
<gene>
    <name evidence="3" type="ORF">HJG60_004840</name>
</gene>
<evidence type="ECO:0000313" key="3">
    <source>
        <dbReference type="EMBL" id="KAF6081105.1"/>
    </source>
</evidence>
<reference evidence="3 4" key="1">
    <citation type="journal article" date="2020" name="Nature">
        <title>Six reference-quality genomes reveal evolution of bat adaptations.</title>
        <authorList>
            <person name="Jebb D."/>
            <person name="Huang Z."/>
            <person name="Pippel M."/>
            <person name="Hughes G.M."/>
            <person name="Lavrichenko K."/>
            <person name="Devanna P."/>
            <person name="Winkler S."/>
            <person name="Jermiin L.S."/>
            <person name="Skirmuntt E.C."/>
            <person name="Katzourakis A."/>
            <person name="Burkitt-Gray L."/>
            <person name="Ray D.A."/>
            <person name="Sullivan K.A.M."/>
            <person name="Roscito J.G."/>
            <person name="Kirilenko B.M."/>
            <person name="Davalos L.M."/>
            <person name="Corthals A.P."/>
            <person name="Power M.L."/>
            <person name="Jones G."/>
            <person name="Ransome R.D."/>
            <person name="Dechmann D.K.N."/>
            <person name="Locatelli A.G."/>
            <person name="Puechmaille S.J."/>
            <person name="Fedrigo O."/>
            <person name="Jarvis E.D."/>
            <person name="Hiller M."/>
            <person name="Vernes S.C."/>
            <person name="Myers E.W."/>
            <person name="Teeling E.C."/>
        </authorList>
    </citation>
    <scope>NUCLEOTIDE SEQUENCE [LARGE SCALE GENOMIC DNA]</scope>
    <source>
        <strain evidence="3">Bat1K_MPI-CBG_1</strain>
    </source>
</reference>
<comment type="similarity">
    <text evidence="1">Belongs to the FAM216 family.</text>
</comment>